<feature type="domain" description="Bacterial EndoU nuclease" evidence="2">
    <location>
        <begin position="53"/>
        <end position="172"/>
    </location>
</feature>
<dbReference type="RefSeq" id="WP_146937944.1">
    <property type="nucleotide sequence ID" value="NZ_BJXW01000020.1"/>
</dbReference>
<dbReference type="OrthoDB" id="9809490at2"/>
<comment type="caution">
    <text evidence="3">The sequence shown here is derived from an EMBL/GenBank/DDBJ whole genome shotgun (WGS) entry which is preliminary data.</text>
</comment>
<accession>A0A511UYA0</accession>
<dbReference type="PROSITE" id="PS51257">
    <property type="entry name" value="PROKAR_LIPOPROTEIN"/>
    <property type="match status" value="1"/>
</dbReference>
<reference evidence="3 4" key="1">
    <citation type="submission" date="2019-07" db="EMBL/GenBank/DDBJ databases">
        <title>Whole genome shotgun sequence of Cerasibacillus quisquiliarum NBRC 102429.</title>
        <authorList>
            <person name="Hosoyama A."/>
            <person name="Uohara A."/>
            <person name="Ohji S."/>
            <person name="Ichikawa N."/>
        </authorList>
    </citation>
    <scope>NUCLEOTIDE SEQUENCE [LARGE SCALE GENOMIC DNA]</scope>
    <source>
        <strain evidence="3 4">NBRC 102429</strain>
    </source>
</reference>
<dbReference type="Proteomes" id="UP000321491">
    <property type="component" value="Unassembled WGS sequence"/>
</dbReference>
<dbReference type="EMBL" id="BJXW01000020">
    <property type="protein sequence ID" value="GEN31600.1"/>
    <property type="molecule type" value="Genomic_DNA"/>
</dbReference>
<protein>
    <recommendedName>
        <fullName evidence="2">Bacterial EndoU nuclease domain-containing protein</fullName>
    </recommendedName>
</protein>
<keyword evidence="4" id="KW-1185">Reference proteome</keyword>
<evidence type="ECO:0000256" key="1">
    <source>
        <dbReference type="SAM" id="SignalP"/>
    </source>
</evidence>
<dbReference type="GO" id="GO:0004519">
    <property type="term" value="F:endonuclease activity"/>
    <property type="evidence" value="ECO:0007669"/>
    <property type="project" value="InterPro"/>
</dbReference>
<organism evidence="3 4">
    <name type="scientific">Cerasibacillus quisquiliarum</name>
    <dbReference type="NCBI Taxonomy" id="227865"/>
    <lineage>
        <taxon>Bacteria</taxon>
        <taxon>Bacillati</taxon>
        <taxon>Bacillota</taxon>
        <taxon>Bacilli</taxon>
        <taxon>Bacillales</taxon>
        <taxon>Bacillaceae</taxon>
        <taxon>Cerasibacillus</taxon>
    </lineage>
</organism>
<dbReference type="InterPro" id="IPR029501">
    <property type="entry name" value="EndoU_bac"/>
</dbReference>
<dbReference type="AlphaFoldDB" id="A0A511UYA0"/>
<feature type="chain" id="PRO_5038479879" description="Bacterial EndoU nuclease domain-containing protein" evidence="1">
    <location>
        <begin position="26"/>
        <end position="178"/>
    </location>
</feature>
<evidence type="ECO:0000259" key="2">
    <source>
        <dbReference type="Pfam" id="PF14436"/>
    </source>
</evidence>
<sequence length="178" mass="19989">MRKKLQARFIFILSILLLLSSCALIDDGQADVQTDDVTPISELAHTDIFREGAIEHILEGELNKRGQAVGYHYDQLPSKKGEIIQNTQTPLDENGVYEAEVEVEGVLKQANRGRSSFFPDAWDTQDVVDAINDAYENRTFISGNTYEGLTEEGMIIRMYLDQKERIISAFPVYEGGGK</sequence>
<feature type="signal peptide" evidence="1">
    <location>
        <begin position="1"/>
        <end position="25"/>
    </location>
</feature>
<proteinExistence type="predicted"/>
<evidence type="ECO:0000313" key="3">
    <source>
        <dbReference type="EMBL" id="GEN31600.1"/>
    </source>
</evidence>
<gene>
    <name evidence="3" type="ORF">CQU01_18380</name>
</gene>
<dbReference type="Pfam" id="PF14436">
    <property type="entry name" value="EndoU_bacteria"/>
    <property type="match status" value="1"/>
</dbReference>
<keyword evidence="1" id="KW-0732">Signal</keyword>
<name>A0A511UYA0_9BACI</name>
<evidence type="ECO:0000313" key="4">
    <source>
        <dbReference type="Proteomes" id="UP000321491"/>
    </source>
</evidence>